<dbReference type="Proteomes" id="UP000636949">
    <property type="component" value="Unassembled WGS sequence"/>
</dbReference>
<feature type="transmembrane region" description="Helical" evidence="8">
    <location>
        <begin position="305"/>
        <end position="323"/>
    </location>
</feature>
<protein>
    <recommendedName>
        <fullName evidence="9">Glycosyltransferase RgtA/B/C/D-like domain-containing protein</fullName>
    </recommendedName>
</protein>
<accession>A0A8J2Z318</accession>
<feature type="domain" description="Glycosyltransferase RgtA/B/C/D-like" evidence="9">
    <location>
        <begin position="15"/>
        <end position="173"/>
    </location>
</feature>
<dbReference type="GO" id="GO:0005886">
    <property type="term" value="C:plasma membrane"/>
    <property type="evidence" value="ECO:0007669"/>
    <property type="project" value="UniProtKB-SubCell"/>
</dbReference>
<sequence>MWAHTLQWGYPRDPWLNALLTKVALFISGNHDWSIYLFSQLMALIAFWSVWRLGRLIFKNDYLALFAAVILIAIQYYNLAIIDFNDNACELGLWPLMALYFYRSITTNRLKHWLLLGIIAGLAMMAKYYTAVPLVAMLLFIVFEKSLHRHLINWKLYLSLIILVIICIPHIVWLVNYGFITIHYSMDKVDSHIHESILQKHFGYALHFFFAQIGTFMGAVALFLFGYIGKTKNKPTLNNKTNIGAFNAKFLFLVGFGPTLITVLISIIGGWNIHTMWGIPLLSLWGLILIALAKPILTTSKLKRLIAMASFITVLLLVGYSVSLSRSKTSSANYPAREIAQIVTNEWHQRYNTKLEYIAGFNKPISYITRYSKDHPMALIAFDPKLNPALDMHDLRQKGAVFILVPQMEGTTTFPKEVLAQYPDLVIVPYQEIPWKRAKPNQQPMRFQIAFLPPRP</sequence>
<dbReference type="GO" id="GO:0016763">
    <property type="term" value="F:pentosyltransferase activity"/>
    <property type="evidence" value="ECO:0007669"/>
    <property type="project" value="TreeGrafter"/>
</dbReference>
<keyword evidence="6 8" id="KW-1133">Transmembrane helix</keyword>
<proteinExistence type="predicted"/>
<evidence type="ECO:0000259" key="9">
    <source>
        <dbReference type="Pfam" id="PF13231"/>
    </source>
</evidence>
<comment type="subcellular location">
    <subcellularLocation>
        <location evidence="1">Cell membrane</location>
        <topology evidence="1">Multi-pass membrane protein</topology>
    </subcellularLocation>
</comment>
<gene>
    <name evidence="10" type="ORF">GCM10010995_03170</name>
</gene>
<dbReference type="InterPro" id="IPR050297">
    <property type="entry name" value="LipidA_mod_glycosyltrf_83"/>
</dbReference>
<keyword evidence="2" id="KW-1003">Cell membrane</keyword>
<feature type="transmembrane region" description="Helical" evidence="8">
    <location>
        <begin position="113"/>
        <end position="143"/>
    </location>
</feature>
<evidence type="ECO:0000256" key="8">
    <source>
        <dbReference type="SAM" id="Phobius"/>
    </source>
</evidence>
<keyword evidence="4" id="KW-0808">Transferase</keyword>
<dbReference type="GO" id="GO:0009103">
    <property type="term" value="P:lipopolysaccharide biosynthetic process"/>
    <property type="evidence" value="ECO:0007669"/>
    <property type="project" value="UniProtKB-ARBA"/>
</dbReference>
<dbReference type="AlphaFoldDB" id="A0A8J2Z318"/>
<keyword evidence="5 8" id="KW-0812">Transmembrane</keyword>
<evidence type="ECO:0000256" key="3">
    <source>
        <dbReference type="ARBA" id="ARBA00022676"/>
    </source>
</evidence>
<name>A0A8J2Z318_9GAMM</name>
<reference evidence="10" key="1">
    <citation type="journal article" date="2014" name="Int. J. Syst. Evol. Microbiol.">
        <title>Complete genome sequence of Corynebacterium casei LMG S-19264T (=DSM 44701T), isolated from a smear-ripened cheese.</title>
        <authorList>
            <consortium name="US DOE Joint Genome Institute (JGI-PGF)"/>
            <person name="Walter F."/>
            <person name="Albersmeier A."/>
            <person name="Kalinowski J."/>
            <person name="Ruckert C."/>
        </authorList>
    </citation>
    <scope>NUCLEOTIDE SEQUENCE</scope>
    <source>
        <strain evidence="10">CGMCC 1.15758</strain>
    </source>
</reference>
<feature type="transmembrane region" description="Helical" evidence="8">
    <location>
        <begin position="204"/>
        <end position="229"/>
    </location>
</feature>
<evidence type="ECO:0000256" key="1">
    <source>
        <dbReference type="ARBA" id="ARBA00004651"/>
    </source>
</evidence>
<dbReference type="EMBL" id="BMJS01000002">
    <property type="protein sequence ID" value="GGF89262.1"/>
    <property type="molecule type" value="Genomic_DNA"/>
</dbReference>
<dbReference type="Pfam" id="PF13231">
    <property type="entry name" value="PMT_2"/>
    <property type="match status" value="1"/>
</dbReference>
<feature type="transmembrane region" description="Helical" evidence="8">
    <location>
        <begin position="155"/>
        <end position="184"/>
    </location>
</feature>
<reference evidence="10" key="2">
    <citation type="submission" date="2020-09" db="EMBL/GenBank/DDBJ databases">
        <authorList>
            <person name="Sun Q."/>
            <person name="Zhou Y."/>
        </authorList>
    </citation>
    <scope>NUCLEOTIDE SEQUENCE</scope>
    <source>
        <strain evidence="10">CGMCC 1.15758</strain>
    </source>
</reference>
<evidence type="ECO:0000313" key="10">
    <source>
        <dbReference type="EMBL" id="GGF89262.1"/>
    </source>
</evidence>
<feature type="transmembrane region" description="Helical" evidence="8">
    <location>
        <begin position="33"/>
        <end position="51"/>
    </location>
</feature>
<organism evidence="10 11">
    <name type="scientific">Cysteiniphilum litorale</name>
    <dbReference type="NCBI Taxonomy" id="2056700"/>
    <lineage>
        <taxon>Bacteria</taxon>
        <taxon>Pseudomonadati</taxon>
        <taxon>Pseudomonadota</taxon>
        <taxon>Gammaproteobacteria</taxon>
        <taxon>Thiotrichales</taxon>
        <taxon>Fastidiosibacteraceae</taxon>
        <taxon>Cysteiniphilum</taxon>
    </lineage>
</organism>
<evidence type="ECO:0000313" key="11">
    <source>
        <dbReference type="Proteomes" id="UP000636949"/>
    </source>
</evidence>
<feature type="transmembrane region" description="Helical" evidence="8">
    <location>
        <begin position="277"/>
        <end position="293"/>
    </location>
</feature>
<feature type="transmembrane region" description="Helical" evidence="8">
    <location>
        <begin position="250"/>
        <end position="271"/>
    </location>
</feature>
<evidence type="ECO:0000256" key="6">
    <source>
        <dbReference type="ARBA" id="ARBA00022989"/>
    </source>
</evidence>
<evidence type="ECO:0000256" key="7">
    <source>
        <dbReference type="ARBA" id="ARBA00023136"/>
    </source>
</evidence>
<dbReference type="PANTHER" id="PTHR33908:SF9">
    <property type="entry name" value="BLL5595 PROTEIN"/>
    <property type="match status" value="1"/>
</dbReference>
<evidence type="ECO:0000256" key="5">
    <source>
        <dbReference type="ARBA" id="ARBA00022692"/>
    </source>
</evidence>
<dbReference type="PANTHER" id="PTHR33908">
    <property type="entry name" value="MANNOSYLTRANSFERASE YKCB-RELATED"/>
    <property type="match status" value="1"/>
</dbReference>
<evidence type="ECO:0000256" key="2">
    <source>
        <dbReference type="ARBA" id="ARBA00022475"/>
    </source>
</evidence>
<dbReference type="InterPro" id="IPR038731">
    <property type="entry name" value="RgtA/B/C-like"/>
</dbReference>
<keyword evidence="7 8" id="KW-0472">Membrane</keyword>
<keyword evidence="11" id="KW-1185">Reference proteome</keyword>
<keyword evidence="3" id="KW-0328">Glycosyltransferase</keyword>
<evidence type="ECO:0000256" key="4">
    <source>
        <dbReference type="ARBA" id="ARBA00022679"/>
    </source>
</evidence>
<feature type="transmembrane region" description="Helical" evidence="8">
    <location>
        <begin position="63"/>
        <end position="82"/>
    </location>
</feature>
<comment type="caution">
    <text evidence="10">The sequence shown here is derived from an EMBL/GenBank/DDBJ whole genome shotgun (WGS) entry which is preliminary data.</text>
</comment>